<dbReference type="EMBL" id="JADLQN010000006">
    <property type="protein sequence ID" value="MBF6357712.1"/>
    <property type="molecule type" value="Genomic_DNA"/>
</dbReference>
<dbReference type="PANTHER" id="PTHR46797:SF1">
    <property type="entry name" value="METHYLPHOSPHONATE SYNTHASE"/>
    <property type="match status" value="1"/>
</dbReference>
<reference evidence="4 5" key="1">
    <citation type="submission" date="2020-10" db="EMBL/GenBank/DDBJ databases">
        <title>Identification of Nocardia species via Next-generation sequencing and recognition of intraspecies genetic diversity.</title>
        <authorList>
            <person name="Li P."/>
            <person name="Li P."/>
            <person name="Lu B."/>
        </authorList>
    </citation>
    <scope>NUCLEOTIDE SEQUENCE [LARGE SCALE GENOMIC DNA]</scope>
    <source>
        <strain evidence="4 5">BJ06-0143</strain>
    </source>
</reference>
<accession>A0ABS0DGX0</accession>
<dbReference type="Pfam" id="PF13560">
    <property type="entry name" value="HTH_31"/>
    <property type="match status" value="1"/>
</dbReference>
<organism evidence="4 5">
    <name type="scientific">Nocardia higoensis</name>
    <dbReference type="NCBI Taxonomy" id="228599"/>
    <lineage>
        <taxon>Bacteria</taxon>
        <taxon>Bacillati</taxon>
        <taxon>Actinomycetota</taxon>
        <taxon>Actinomycetes</taxon>
        <taxon>Mycobacteriales</taxon>
        <taxon>Nocardiaceae</taxon>
        <taxon>Nocardia</taxon>
    </lineage>
</organism>
<dbReference type="PROSITE" id="PS50943">
    <property type="entry name" value="HTH_CROC1"/>
    <property type="match status" value="1"/>
</dbReference>
<dbReference type="CDD" id="cd02209">
    <property type="entry name" value="cupin_XRE_C"/>
    <property type="match status" value="1"/>
</dbReference>
<evidence type="ECO:0000313" key="5">
    <source>
        <dbReference type="Proteomes" id="UP000707731"/>
    </source>
</evidence>
<dbReference type="InterPro" id="IPR011051">
    <property type="entry name" value="RmlC_Cupin_sf"/>
</dbReference>
<evidence type="ECO:0000259" key="3">
    <source>
        <dbReference type="PROSITE" id="PS50943"/>
    </source>
</evidence>
<dbReference type="SUPFAM" id="SSF47413">
    <property type="entry name" value="lambda repressor-like DNA-binding domains"/>
    <property type="match status" value="1"/>
</dbReference>
<feature type="region of interest" description="Disordered" evidence="2">
    <location>
        <begin position="176"/>
        <end position="195"/>
    </location>
</feature>
<evidence type="ECO:0000256" key="2">
    <source>
        <dbReference type="SAM" id="MobiDB-lite"/>
    </source>
</evidence>
<dbReference type="InterPro" id="IPR001387">
    <property type="entry name" value="Cro/C1-type_HTH"/>
</dbReference>
<dbReference type="InterPro" id="IPR010982">
    <property type="entry name" value="Lambda_DNA-bd_dom_sf"/>
</dbReference>
<keyword evidence="1" id="KW-0238">DNA-binding</keyword>
<dbReference type="Proteomes" id="UP000707731">
    <property type="component" value="Unassembled WGS sequence"/>
</dbReference>
<gene>
    <name evidence="4" type="ORF">IU449_24725</name>
</gene>
<dbReference type="Gene3D" id="1.10.260.40">
    <property type="entry name" value="lambda repressor-like DNA-binding domains"/>
    <property type="match status" value="1"/>
</dbReference>
<dbReference type="InterPro" id="IPR050807">
    <property type="entry name" value="TransReg_Diox_bact_type"/>
</dbReference>
<dbReference type="InterPro" id="IPR013096">
    <property type="entry name" value="Cupin_2"/>
</dbReference>
<dbReference type="SUPFAM" id="SSF51182">
    <property type="entry name" value="RmlC-like cupins"/>
    <property type="match status" value="1"/>
</dbReference>
<dbReference type="CDD" id="cd00093">
    <property type="entry name" value="HTH_XRE"/>
    <property type="match status" value="1"/>
</dbReference>
<sequence>MAAFLRTHRRRAGLTLEALADRTGLTKSYLSKIERGLSTPSIAVALAIADALDTDVSLLFSDKADDSAMTMERRDERAVVDESASAATYDPIATRMRRKAMQPFIVHPTTEPDSPFMEHSGEEFIFVRSGAVEVTVPNQTLRLDEGDSLYFHSDTPHRVRSISTPRATLLVVVHDRGDDDGASTGHSPRPCGPTA</sequence>
<keyword evidence="5" id="KW-1185">Reference proteome</keyword>
<evidence type="ECO:0000313" key="4">
    <source>
        <dbReference type="EMBL" id="MBF6357712.1"/>
    </source>
</evidence>
<dbReference type="Pfam" id="PF07883">
    <property type="entry name" value="Cupin_2"/>
    <property type="match status" value="1"/>
</dbReference>
<evidence type="ECO:0000256" key="1">
    <source>
        <dbReference type="ARBA" id="ARBA00023125"/>
    </source>
</evidence>
<proteinExistence type="predicted"/>
<comment type="caution">
    <text evidence="4">The sequence shown here is derived from an EMBL/GenBank/DDBJ whole genome shotgun (WGS) entry which is preliminary data.</text>
</comment>
<dbReference type="Gene3D" id="2.60.120.10">
    <property type="entry name" value="Jelly Rolls"/>
    <property type="match status" value="1"/>
</dbReference>
<dbReference type="PANTHER" id="PTHR46797">
    <property type="entry name" value="HTH-TYPE TRANSCRIPTIONAL REGULATOR"/>
    <property type="match status" value="1"/>
</dbReference>
<dbReference type="SMART" id="SM00530">
    <property type="entry name" value="HTH_XRE"/>
    <property type="match status" value="1"/>
</dbReference>
<dbReference type="InterPro" id="IPR014710">
    <property type="entry name" value="RmlC-like_jellyroll"/>
</dbReference>
<protein>
    <submittedName>
        <fullName evidence="4">Helix-turn-helix domain-containing protein</fullName>
    </submittedName>
</protein>
<dbReference type="RefSeq" id="WP_195004546.1">
    <property type="nucleotide sequence ID" value="NZ_JADLQN010000006.1"/>
</dbReference>
<name>A0ABS0DGX0_9NOCA</name>
<feature type="domain" description="HTH cro/C1-type" evidence="3">
    <location>
        <begin position="5"/>
        <end position="59"/>
    </location>
</feature>